<sequence>MLRTWTAIASTAAVLAFAAPVLAQDGAETSGSDKVNQVIVYGDDPCPASTGDEITVCARKPEGERYRIPAPLRGVDRPTSEAWSNKVLAYETVGRFGTNSCSPVGAGGFTGCTQQMINKARAERENGTDVRFGDLIQKEREKRLSTIDATAAEEQVSVEAEERAYEARKKAADAAAAGQAAGTTAP</sequence>
<protein>
    <recommendedName>
        <fullName evidence="5">DUF4124 domain-containing protein</fullName>
    </recommendedName>
</protein>
<evidence type="ECO:0008006" key="5">
    <source>
        <dbReference type="Google" id="ProtNLM"/>
    </source>
</evidence>
<accession>A0A7W6FX80</accession>
<feature type="compositionally biased region" description="Low complexity" evidence="1">
    <location>
        <begin position="173"/>
        <end position="186"/>
    </location>
</feature>
<keyword evidence="4" id="KW-1185">Reference proteome</keyword>
<name>A0A7W6FX80_9SPHN</name>
<evidence type="ECO:0000313" key="3">
    <source>
        <dbReference type="EMBL" id="MBB3938988.1"/>
    </source>
</evidence>
<dbReference type="Proteomes" id="UP000561459">
    <property type="component" value="Unassembled WGS sequence"/>
</dbReference>
<keyword evidence="2" id="KW-0732">Signal</keyword>
<feature type="compositionally biased region" description="Basic and acidic residues" evidence="1">
    <location>
        <begin position="160"/>
        <end position="172"/>
    </location>
</feature>
<gene>
    <name evidence="3" type="ORF">GGR39_000617</name>
</gene>
<dbReference type="RefSeq" id="WP_183615800.1">
    <property type="nucleotide sequence ID" value="NZ_JACIDY010000001.1"/>
</dbReference>
<feature type="region of interest" description="Disordered" evidence="1">
    <location>
        <begin position="148"/>
        <end position="186"/>
    </location>
</feature>
<feature type="compositionally biased region" description="Low complexity" evidence="1">
    <location>
        <begin position="149"/>
        <end position="158"/>
    </location>
</feature>
<reference evidence="3 4" key="1">
    <citation type="submission" date="2020-08" db="EMBL/GenBank/DDBJ databases">
        <title>Genomic Encyclopedia of Type Strains, Phase IV (KMG-IV): sequencing the most valuable type-strain genomes for metagenomic binning, comparative biology and taxonomic classification.</title>
        <authorList>
            <person name="Goeker M."/>
        </authorList>
    </citation>
    <scope>NUCLEOTIDE SEQUENCE [LARGE SCALE GENOMIC DNA]</scope>
    <source>
        <strain evidence="3 4">DSM 27568</strain>
    </source>
</reference>
<organism evidence="3 4">
    <name type="scientific">Novosphingobium fluoreni</name>
    <dbReference type="NCBI Taxonomy" id="1391222"/>
    <lineage>
        <taxon>Bacteria</taxon>
        <taxon>Pseudomonadati</taxon>
        <taxon>Pseudomonadota</taxon>
        <taxon>Alphaproteobacteria</taxon>
        <taxon>Sphingomonadales</taxon>
        <taxon>Sphingomonadaceae</taxon>
        <taxon>Novosphingobium</taxon>
    </lineage>
</organism>
<comment type="caution">
    <text evidence="3">The sequence shown here is derived from an EMBL/GenBank/DDBJ whole genome shotgun (WGS) entry which is preliminary data.</text>
</comment>
<feature type="signal peptide" evidence="2">
    <location>
        <begin position="1"/>
        <end position="23"/>
    </location>
</feature>
<evidence type="ECO:0000256" key="2">
    <source>
        <dbReference type="SAM" id="SignalP"/>
    </source>
</evidence>
<evidence type="ECO:0000313" key="4">
    <source>
        <dbReference type="Proteomes" id="UP000561459"/>
    </source>
</evidence>
<feature type="chain" id="PRO_5030677923" description="DUF4124 domain-containing protein" evidence="2">
    <location>
        <begin position="24"/>
        <end position="186"/>
    </location>
</feature>
<dbReference type="EMBL" id="JACIDY010000001">
    <property type="protein sequence ID" value="MBB3938988.1"/>
    <property type="molecule type" value="Genomic_DNA"/>
</dbReference>
<proteinExistence type="predicted"/>
<dbReference type="AlphaFoldDB" id="A0A7W6FX80"/>
<evidence type="ECO:0000256" key="1">
    <source>
        <dbReference type="SAM" id="MobiDB-lite"/>
    </source>
</evidence>